<keyword evidence="7" id="KW-1185">Reference proteome</keyword>
<sequence>MRNDGLRIARWIALLLPLALVGGAHLSELFGLVPCEMCWWQRWPHYAAVLIALASFLVKDRRAQLGLVLLAGTAVAISGGIGVFHAGVEYKWWEGITACTAQVHGDNPMDMLNDALRRPLIRCDVPQWTLFGISLAGFNAILSLGGAILIFLLAARRGTRA</sequence>
<dbReference type="GO" id="GO:0015035">
    <property type="term" value="F:protein-disulfide reductase activity"/>
    <property type="evidence" value="ECO:0007669"/>
    <property type="project" value="InterPro"/>
</dbReference>
<evidence type="ECO:0000256" key="2">
    <source>
        <dbReference type="ARBA" id="ARBA00022692"/>
    </source>
</evidence>
<name>A0A7X5V1Q3_9SPHN</name>
<dbReference type="Gene3D" id="1.20.1550.10">
    <property type="entry name" value="DsbB-like"/>
    <property type="match status" value="1"/>
</dbReference>
<keyword evidence="4 5" id="KW-0472">Membrane</keyword>
<evidence type="ECO:0000313" key="6">
    <source>
        <dbReference type="EMBL" id="NIJ65582.1"/>
    </source>
</evidence>
<dbReference type="PIRSF" id="PIRSF033913">
    <property type="entry name" value="S-S_format_DsbB"/>
    <property type="match status" value="1"/>
</dbReference>
<dbReference type="GO" id="GO:0016020">
    <property type="term" value="C:membrane"/>
    <property type="evidence" value="ECO:0007669"/>
    <property type="project" value="UniProtKB-SubCell"/>
</dbReference>
<dbReference type="RefSeq" id="WP_167299953.1">
    <property type="nucleotide sequence ID" value="NZ_CP170557.1"/>
</dbReference>
<keyword evidence="3 5" id="KW-1133">Transmembrane helix</keyword>
<dbReference type="InterPro" id="IPR024199">
    <property type="entry name" value="Uncharacterised_DsbB"/>
</dbReference>
<keyword evidence="2 5" id="KW-0812">Transmembrane</keyword>
<dbReference type="InterPro" id="IPR023380">
    <property type="entry name" value="DsbB-like_sf"/>
</dbReference>
<evidence type="ECO:0000256" key="3">
    <source>
        <dbReference type="ARBA" id="ARBA00022989"/>
    </source>
</evidence>
<evidence type="ECO:0000256" key="4">
    <source>
        <dbReference type="ARBA" id="ARBA00023136"/>
    </source>
</evidence>
<comment type="caution">
    <text evidence="6">The sequence shown here is derived from an EMBL/GenBank/DDBJ whole genome shotgun (WGS) entry which is preliminary data.</text>
</comment>
<protein>
    <submittedName>
        <fullName evidence="6">Disulfide bond formation protein DsbB</fullName>
    </submittedName>
</protein>
<dbReference type="Pfam" id="PF02600">
    <property type="entry name" value="DsbB"/>
    <property type="match status" value="1"/>
</dbReference>
<comment type="subcellular location">
    <subcellularLocation>
        <location evidence="1">Membrane</location>
        <topology evidence="1">Multi-pass membrane protein</topology>
    </subcellularLocation>
</comment>
<organism evidence="6 7">
    <name type="scientific">Sphingomonas leidyi</name>
    <dbReference type="NCBI Taxonomy" id="68569"/>
    <lineage>
        <taxon>Bacteria</taxon>
        <taxon>Pseudomonadati</taxon>
        <taxon>Pseudomonadota</taxon>
        <taxon>Alphaproteobacteria</taxon>
        <taxon>Sphingomonadales</taxon>
        <taxon>Sphingomonadaceae</taxon>
        <taxon>Sphingomonas</taxon>
    </lineage>
</organism>
<gene>
    <name evidence="6" type="ORF">FHR20_002544</name>
</gene>
<evidence type="ECO:0000313" key="7">
    <source>
        <dbReference type="Proteomes" id="UP000564677"/>
    </source>
</evidence>
<feature type="transmembrane region" description="Helical" evidence="5">
    <location>
        <begin position="128"/>
        <end position="155"/>
    </location>
</feature>
<proteinExistence type="predicted"/>
<dbReference type="EMBL" id="JAASQV010000002">
    <property type="protein sequence ID" value="NIJ65582.1"/>
    <property type="molecule type" value="Genomic_DNA"/>
</dbReference>
<dbReference type="AlphaFoldDB" id="A0A7X5V1Q3"/>
<evidence type="ECO:0000256" key="1">
    <source>
        <dbReference type="ARBA" id="ARBA00004141"/>
    </source>
</evidence>
<dbReference type="GO" id="GO:0006457">
    <property type="term" value="P:protein folding"/>
    <property type="evidence" value="ECO:0007669"/>
    <property type="project" value="InterPro"/>
</dbReference>
<dbReference type="Proteomes" id="UP000564677">
    <property type="component" value="Unassembled WGS sequence"/>
</dbReference>
<evidence type="ECO:0000256" key="5">
    <source>
        <dbReference type="SAM" id="Phobius"/>
    </source>
</evidence>
<dbReference type="SUPFAM" id="SSF158442">
    <property type="entry name" value="DsbB-like"/>
    <property type="match status" value="1"/>
</dbReference>
<dbReference type="InterPro" id="IPR003752">
    <property type="entry name" value="DiS_bond_form_DsbB/BdbC"/>
</dbReference>
<feature type="transmembrane region" description="Helical" evidence="5">
    <location>
        <begin position="42"/>
        <end position="58"/>
    </location>
</feature>
<reference evidence="6 7" key="1">
    <citation type="submission" date="2020-03" db="EMBL/GenBank/DDBJ databases">
        <title>Genomic Encyclopedia of Type Strains, Phase IV (KMG-IV): sequencing the most valuable type-strain genomes for metagenomic binning, comparative biology and taxonomic classification.</title>
        <authorList>
            <person name="Goeker M."/>
        </authorList>
    </citation>
    <scope>NUCLEOTIDE SEQUENCE [LARGE SCALE GENOMIC DNA]</scope>
    <source>
        <strain evidence="6 7">DSM 4733</strain>
    </source>
</reference>
<accession>A0A7X5V1Q3</accession>
<feature type="transmembrane region" description="Helical" evidence="5">
    <location>
        <begin position="65"/>
        <end position="84"/>
    </location>
</feature>